<keyword evidence="3" id="KW-1185">Reference proteome</keyword>
<dbReference type="InterPro" id="IPR002539">
    <property type="entry name" value="MaoC-like_dom"/>
</dbReference>
<dbReference type="PANTHER" id="PTHR43664">
    <property type="entry name" value="MONOAMINE OXIDASE-RELATED"/>
    <property type="match status" value="1"/>
</dbReference>
<dbReference type="Gene3D" id="3.10.129.10">
    <property type="entry name" value="Hotdog Thioesterase"/>
    <property type="match status" value="1"/>
</dbReference>
<dbReference type="SUPFAM" id="SSF54637">
    <property type="entry name" value="Thioesterase/thiol ester dehydrase-isomerase"/>
    <property type="match status" value="1"/>
</dbReference>
<reference evidence="2 3" key="1">
    <citation type="submission" date="2020-08" db="EMBL/GenBank/DDBJ databases">
        <title>Genomic Encyclopedia of Type Strains, Phase IV (KMG-IV): sequencing the most valuable type-strain genomes for metagenomic binning, comparative biology and taxonomic classification.</title>
        <authorList>
            <person name="Goeker M."/>
        </authorList>
    </citation>
    <scope>NUCLEOTIDE SEQUENCE [LARGE SCALE GENOMIC DNA]</scope>
    <source>
        <strain evidence="2 3">DSM 101730</strain>
    </source>
</reference>
<accession>A0A840SN71</accession>
<dbReference type="Proteomes" id="UP000549457">
    <property type="component" value="Unassembled WGS sequence"/>
</dbReference>
<evidence type="ECO:0000313" key="2">
    <source>
        <dbReference type="EMBL" id="MBB5223447.1"/>
    </source>
</evidence>
<dbReference type="Pfam" id="PF01575">
    <property type="entry name" value="MaoC_dehydratas"/>
    <property type="match status" value="1"/>
</dbReference>
<dbReference type="PANTHER" id="PTHR43664:SF1">
    <property type="entry name" value="BETA-METHYLMALYL-COA DEHYDRATASE"/>
    <property type="match status" value="1"/>
</dbReference>
<proteinExistence type="predicted"/>
<comment type="caution">
    <text evidence="2">The sequence shown here is derived from an EMBL/GenBank/DDBJ whole genome shotgun (WGS) entry which is preliminary data.</text>
</comment>
<name>A0A840SN71_9RHOB</name>
<dbReference type="AlphaFoldDB" id="A0A840SN71"/>
<sequence length="148" mass="16212">MTGLLYLEDLTVGRRFESPERQLDADAIIAFASEFDPQPFHTDPAAAEGTFFQGLAASGWHTAAFTMRLLVGSLPIAGGLIGAGAEISWPRPTRPGDRLRVVSTVQDVIPSRSRPDRGQIVLLSETLNQNDEIAQRLVSRMVVPRRET</sequence>
<dbReference type="InterPro" id="IPR029069">
    <property type="entry name" value="HotDog_dom_sf"/>
</dbReference>
<evidence type="ECO:0000313" key="3">
    <source>
        <dbReference type="Proteomes" id="UP000549457"/>
    </source>
</evidence>
<evidence type="ECO:0000259" key="1">
    <source>
        <dbReference type="Pfam" id="PF01575"/>
    </source>
</evidence>
<feature type="domain" description="MaoC-like" evidence="1">
    <location>
        <begin position="12"/>
        <end position="112"/>
    </location>
</feature>
<dbReference type="InterPro" id="IPR052342">
    <property type="entry name" value="MCH/BMMD"/>
</dbReference>
<dbReference type="CDD" id="cd03454">
    <property type="entry name" value="YdeM"/>
    <property type="match status" value="1"/>
</dbReference>
<dbReference type="RefSeq" id="WP_184152234.1">
    <property type="nucleotide sequence ID" value="NZ_JACHFM010000003.1"/>
</dbReference>
<gene>
    <name evidence="2" type="ORF">HNP73_003394</name>
</gene>
<protein>
    <submittedName>
        <fullName evidence="2">Acyl dehydratase</fullName>
    </submittedName>
</protein>
<dbReference type="EMBL" id="JACHFM010000003">
    <property type="protein sequence ID" value="MBB5223447.1"/>
    <property type="molecule type" value="Genomic_DNA"/>
</dbReference>
<organism evidence="2 3">
    <name type="scientific">Amaricoccus macauensis</name>
    <dbReference type="NCBI Taxonomy" id="57001"/>
    <lineage>
        <taxon>Bacteria</taxon>
        <taxon>Pseudomonadati</taxon>
        <taxon>Pseudomonadota</taxon>
        <taxon>Alphaproteobacteria</taxon>
        <taxon>Rhodobacterales</taxon>
        <taxon>Paracoccaceae</taxon>
        <taxon>Amaricoccus</taxon>
    </lineage>
</organism>